<dbReference type="HOGENOM" id="CLU_088754_0_0_1"/>
<dbReference type="Gramene" id="ORUFI08G11780.1">
    <property type="protein sequence ID" value="ORUFI08G11780.1"/>
    <property type="gene ID" value="ORUFI08G11780"/>
</dbReference>
<evidence type="ECO:0000256" key="1">
    <source>
        <dbReference type="SAM" id="MobiDB-lite"/>
    </source>
</evidence>
<evidence type="ECO:0000313" key="2">
    <source>
        <dbReference type="EnsemblPlants" id="ORUFI08G11780.1"/>
    </source>
</evidence>
<proteinExistence type="predicted"/>
<dbReference type="EnsemblPlants" id="ORUFI08G11780.1">
    <property type="protein sequence ID" value="ORUFI08G11780.1"/>
    <property type="gene ID" value="ORUFI08G11780"/>
</dbReference>
<reference evidence="2" key="2">
    <citation type="submission" date="2015-06" db="UniProtKB">
        <authorList>
            <consortium name="EnsemblPlants"/>
        </authorList>
    </citation>
    <scope>IDENTIFICATION</scope>
</reference>
<dbReference type="OMA" id="MHELHRA"/>
<evidence type="ECO:0000313" key="3">
    <source>
        <dbReference type="Proteomes" id="UP000008022"/>
    </source>
</evidence>
<protein>
    <submittedName>
        <fullName evidence="2">Uncharacterized protein</fullName>
    </submittedName>
</protein>
<feature type="region of interest" description="Disordered" evidence="1">
    <location>
        <begin position="285"/>
        <end position="309"/>
    </location>
</feature>
<sequence>MQQTLWEMMQHAGYTRQPQYTVFTRNYSASQRSYQVELVLPSRGNNRHHDIVYGTGWTAVGAMNDAAYSATGFLRDTSPKCAVDYRFVPSRPGASRFATYPARRRIAILDREVEPRAGIWAIPPVVVYGEDAMLPAEEELPPPSGYYKLITPSPTVKGHGGSHRVVADIPPPSGLLERIIEDLMHELHRARRRIAILDREVEPRAGIWAIPPVVVYGEDAMLPAEEELPPPSGYYKLITPSPTVKGHGGSHRVVADIPPPSGLLVEGPNHIRYYRGSCYRLVMQAPPPLDDDAEMTSSSSGSPGPSDST</sequence>
<organism evidence="2 3">
    <name type="scientific">Oryza rufipogon</name>
    <name type="common">Brownbeard rice</name>
    <name type="synonym">Asian wild rice</name>
    <dbReference type="NCBI Taxonomy" id="4529"/>
    <lineage>
        <taxon>Eukaryota</taxon>
        <taxon>Viridiplantae</taxon>
        <taxon>Streptophyta</taxon>
        <taxon>Embryophyta</taxon>
        <taxon>Tracheophyta</taxon>
        <taxon>Spermatophyta</taxon>
        <taxon>Magnoliopsida</taxon>
        <taxon>Liliopsida</taxon>
        <taxon>Poales</taxon>
        <taxon>Poaceae</taxon>
        <taxon>BOP clade</taxon>
        <taxon>Oryzoideae</taxon>
        <taxon>Oryzeae</taxon>
        <taxon>Oryzinae</taxon>
        <taxon>Oryza</taxon>
    </lineage>
</organism>
<reference evidence="3" key="1">
    <citation type="submission" date="2013-06" db="EMBL/GenBank/DDBJ databases">
        <authorList>
            <person name="Zhao Q."/>
        </authorList>
    </citation>
    <scope>NUCLEOTIDE SEQUENCE</scope>
    <source>
        <strain evidence="3">cv. W1943</strain>
    </source>
</reference>
<accession>A0A0E0QHC6</accession>
<dbReference type="Proteomes" id="UP000008022">
    <property type="component" value="Unassembled WGS sequence"/>
</dbReference>
<feature type="compositionally biased region" description="Low complexity" evidence="1">
    <location>
        <begin position="297"/>
        <end position="309"/>
    </location>
</feature>
<dbReference type="AlphaFoldDB" id="A0A0E0QHC6"/>
<keyword evidence="3" id="KW-1185">Reference proteome</keyword>
<name>A0A0E0QHC6_ORYRU</name>